<feature type="transmembrane region" description="Helical" evidence="1">
    <location>
        <begin position="108"/>
        <end position="129"/>
    </location>
</feature>
<name>A0ABZ1BPK1_9FIRM</name>
<dbReference type="Proteomes" id="UP001333102">
    <property type="component" value="Chromosome"/>
</dbReference>
<dbReference type="CDD" id="cd09846">
    <property type="entry name" value="DUF1312"/>
    <property type="match status" value="1"/>
</dbReference>
<evidence type="ECO:0000313" key="2">
    <source>
        <dbReference type="EMBL" id="WRP14398.1"/>
    </source>
</evidence>
<dbReference type="RefSeq" id="WP_324668715.1">
    <property type="nucleotide sequence ID" value="NZ_CP141614.1"/>
</dbReference>
<gene>
    <name evidence="2" type="ORF">VLY81_13400</name>
</gene>
<dbReference type="EMBL" id="CP141614">
    <property type="protein sequence ID" value="WRP14398.1"/>
    <property type="molecule type" value="Genomic_DNA"/>
</dbReference>
<evidence type="ECO:0000256" key="1">
    <source>
        <dbReference type="SAM" id="Phobius"/>
    </source>
</evidence>
<accession>A0ABZ1BPK1</accession>
<keyword evidence="1" id="KW-0812">Transmembrane</keyword>
<organism evidence="2 3">
    <name type="scientific">Geochorda subterranea</name>
    <dbReference type="NCBI Taxonomy" id="3109564"/>
    <lineage>
        <taxon>Bacteria</taxon>
        <taxon>Bacillati</taxon>
        <taxon>Bacillota</taxon>
        <taxon>Limnochordia</taxon>
        <taxon>Limnochordales</taxon>
        <taxon>Geochordaceae</taxon>
        <taxon>Geochorda</taxon>
    </lineage>
</organism>
<proteinExistence type="predicted"/>
<dbReference type="Pfam" id="PF07009">
    <property type="entry name" value="NusG_II"/>
    <property type="match status" value="1"/>
</dbReference>
<feature type="transmembrane region" description="Helical" evidence="1">
    <location>
        <begin position="135"/>
        <end position="157"/>
    </location>
</feature>
<dbReference type="InterPro" id="IPR010898">
    <property type="entry name" value="Hpre_diP_synth_I"/>
</dbReference>
<keyword evidence="1" id="KW-0472">Membrane</keyword>
<protein>
    <submittedName>
        <fullName evidence="2">Gx transporter family protein</fullName>
    </submittedName>
</protein>
<dbReference type="Gene3D" id="2.60.320.10">
    <property type="entry name" value="N-utilization substance G protein NusG, insert domain"/>
    <property type="match status" value="1"/>
</dbReference>
<keyword evidence="1" id="KW-1133">Transmembrane helix</keyword>
<feature type="transmembrane region" description="Helical" evidence="1">
    <location>
        <begin position="79"/>
        <end position="96"/>
    </location>
</feature>
<evidence type="ECO:0000313" key="3">
    <source>
        <dbReference type="Proteomes" id="UP001333102"/>
    </source>
</evidence>
<dbReference type="Gene3D" id="1.10.1760.20">
    <property type="match status" value="1"/>
</dbReference>
<dbReference type="InterPro" id="IPR038690">
    <property type="entry name" value="NusG_2_sf"/>
</dbReference>
<keyword evidence="3" id="KW-1185">Reference proteome</keyword>
<sequence length="327" mass="33757">MSASRRVALFACLLALSLALYLVERWLPPPPVPGAHLGLANGVMLLVLWQWGTRAAAGFGACRVLAAALASGRLGGPGFWMSMAGAAASLAVMGLARPWARRGPGRLVLLSMLGGVAHNLGQLTAFRVLVHAGGVGWLMTALVPLGALAGLLVGLGARRLLSVFERVVGAHSRRVAPAREGSAPGRGGWAGPESLGLAAAAMLLLVMAASAGGDRLATAAWGGGPAQGRPAVLVEAAGRPPLVWPLDVDRMERLQAGGVTMVLEVRDGRVRVQRSDCPERWCVRTGWIDRPGQSIVCVPARVVVTVVGDASASPETWSPGDADAVSR</sequence>
<reference evidence="3" key="1">
    <citation type="submission" date="2023-12" db="EMBL/GenBank/DDBJ databases">
        <title>Novel isolates from deep terrestrial aquifers shed light on the physiology and ecology of the class Limnochordia.</title>
        <authorList>
            <person name="Karnachuk O.V."/>
            <person name="Lukina A.P."/>
            <person name="Avakyan M.R."/>
            <person name="Kadnikov V."/>
            <person name="Begmatov S."/>
            <person name="Beletsky A.V."/>
            <person name="Mardanov A.V."/>
            <person name="Ravin N.V."/>
        </authorList>
    </citation>
    <scope>NUCLEOTIDE SEQUENCE [LARGE SCALE GENOMIC DNA]</scope>
    <source>
        <strain evidence="3">LN</strain>
    </source>
</reference>
<dbReference type="Pfam" id="PF07456">
    <property type="entry name" value="Hpre_diP_synt_I"/>
    <property type="match status" value="1"/>
</dbReference>